<name>A0A2A2M5C5_9BILA</name>
<dbReference type="GO" id="GO:0043190">
    <property type="term" value="C:ATP-binding cassette (ABC) transporter complex"/>
    <property type="evidence" value="ECO:0007669"/>
    <property type="project" value="InterPro"/>
</dbReference>
<proteinExistence type="predicted"/>
<dbReference type="InterPro" id="IPR013611">
    <property type="entry name" value="Transp-assoc_OB_typ2"/>
</dbReference>
<dbReference type="Proteomes" id="UP000218231">
    <property type="component" value="Unassembled WGS sequence"/>
</dbReference>
<dbReference type="InterPro" id="IPR008995">
    <property type="entry name" value="Mo/tungstate-bd_C_term_dom"/>
</dbReference>
<keyword evidence="3" id="KW-1185">Reference proteome</keyword>
<protein>
    <recommendedName>
        <fullName evidence="1">Transport-associated OB type 2 domain-containing protein</fullName>
    </recommendedName>
</protein>
<dbReference type="SUPFAM" id="SSF50331">
    <property type="entry name" value="MOP-like"/>
    <property type="match status" value="1"/>
</dbReference>
<comment type="caution">
    <text evidence="2">The sequence shown here is derived from an EMBL/GenBank/DDBJ whole genome shotgun (WGS) entry which is preliminary data.</text>
</comment>
<dbReference type="AlphaFoldDB" id="A0A2A2M5C5"/>
<feature type="domain" description="Transport-associated OB type 2" evidence="1">
    <location>
        <begin position="1"/>
        <end position="80"/>
    </location>
</feature>
<dbReference type="EMBL" id="LIAE01004777">
    <property type="protein sequence ID" value="PAV93670.1"/>
    <property type="molecule type" value="Genomic_DNA"/>
</dbReference>
<sequence>MVRPEKALALTVEQAAREPLPAGWNEVTATVAELLFLGESQTCHVVTQGGTALTVKARSAAGMPMQPGDQVRVRWAVADACIYTDWAESDLSKGAGAH</sequence>
<gene>
    <name evidence="2" type="ORF">WR25_24155</name>
</gene>
<accession>A0A2A2M5C5</accession>
<evidence type="ECO:0000313" key="2">
    <source>
        <dbReference type="EMBL" id="PAV93670.1"/>
    </source>
</evidence>
<dbReference type="GO" id="GO:0005524">
    <property type="term" value="F:ATP binding"/>
    <property type="evidence" value="ECO:0007669"/>
    <property type="project" value="InterPro"/>
</dbReference>
<dbReference type="GO" id="GO:0022857">
    <property type="term" value="F:transmembrane transporter activity"/>
    <property type="evidence" value="ECO:0007669"/>
    <property type="project" value="InterPro"/>
</dbReference>
<dbReference type="Pfam" id="PF08402">
    <property type="entry name" value="TOBE_2"/>
    <property type="match status" value="1"/>
</dbReference>
<reference evidence="2 3" key="1">
    <citation type="journal article" date="2017" name="Curr. Biol.">
        <title>Genome architecture and evolution of a unichromosomal asexual nematode.</title>
        <authorList>
            <person name="Fradin H."/>
            <person name="Zegar C."/>
            <person name="Gutwein M."/>
            <person name="Lucas J."/>
            <person name="Kovtun M."/>
            <person name="Corcoran D."/>
            <person name="Baugh L.R."/>
            <person name="Kiontke K."/>
            <person name="Gunsalus K."/>
            <person name="Fitch D.H."/>
            <person name="Piano F."/>
        </authorList>
    </citation>
    <scope>NUCLEOTIDE SEQUENCE [LARGE SCALE GENOMIC DNA]</scope>
    <source>
        <strain evidence="2">PF1309</strain>
    </source>
</reference>
<organism evidence="2 3">
    <name type="scientific">Diploscapter pachys</name>
    <dbReference type="NCBI Taxonomy" id="2018661"/>
    <lineage>
        <taxon>Eukaryota</taxon>
        <taxon>Metazoa</taxon>
        <taxon>Ecdysozoa</taxon>
        <taxon>Nematoda</taxon>
        <taxon>Chromadorea</taxon>
        <taxon>Rhabditida</taxon>
        <taxon>Rhabditina</taxon>
        <taxon>Rhabditomorpha</taxon>
        <taxon>Rhabditoidea</taxon>
        <taxon>Rhabditidae</taxon>
        <taxon>Diploscapter</taxon>
    </lineage>
</organism>
<evidence type="ECO:0000259" key="1">
    <source>
        <dbReference type="Pfam" id="PF08402"/>
    </source>
</evidence>
<evidence type="ECO:0000313" key="3">
    <source>
        <dbReference type="Proteomes" id="UP000218231"/>
    </source>
</evidence>